<evidence type="ECO:0000313" key="2">
    <source>
        <dbReference type="EMBL" id="KOS15229.1"/>
    </source>
</evidence>
<dbReference type="OrthoDB" id="1058301at2759"/>
<dbReference type="GO" id="GO:0006629">
    <property type="term" value="P:lipid metabolic process"/>
    <property type="evidence" value="ECO:0007669"/>
    <property type="project" value="InterPro"/>
</dbReference>
<proteinExistence type="predicted"/>
<keyword evidence="3" id="KW-1185">Reference proteome</keyword>
<reference evidence="2 3" key="1">
    <citation type="submission" date="2015-07" db="EMBL/GenBank/DDBJ databases">
        <title>Draft Genome Sequence of Malassezia furfur CBS1878 and Malassezia pachydermatis CBS1879.</title>
        <authorList>
            <person name="Triana S."/>
            <person name="Ohm R."/>
            <person name="Gonzalez A."/>
            <person name="DeCock H."/>
            <person name="Restrepo S."/>
            <person name="Celis A."/>
        </authorList>
    </citation>
    <scope>NUCLEOTIDE SEQUENCE [LARGE SCALE GENOMIC DNA]</scope>
    <source>
        <strain evidence="2 3">CBS 1879</strain>
    </source>
</reference>
<protein>
    <submittedName>
        <fullName evidence="2">Plc-like phosphodiesterase</fullName>
    </submittedName>
</protein>
<dbReference type="InterPro" id="IPR030395">
    <property type="entry name" value="GP_PDE_dom"/>
</dbReference>
<dbReference type="Gene3D" id="3.20.20.190">
    <property type="entry name" value="Phosphatidylinositol (PI) phosphodiesterase"/>
    <property type="match status" value="1"/>
</dbReference>
<dbReference type="STRING" id="77020.A0A0N0RSH5"/>
<dbReference type="RefSeq" id="XP_017992861.1">
    <property type="nucleotide sequence ID" value="XM_018137141.1"/>
</dbReference>
<organism evidence="2 3">
    <name type="scientific">Malassezia pachydermatis</name>
    <dbReference type="NCBI Taxonomy" id="77020"/>
    <lineage>
        <taxon>Eukaryota</taxon>
        <taxon>Fungi</taxon>
        <taxon>Dikarya</taxon>
        <taxon>Basidiomycota</taxon>
        <taxon>Ustilaginomycotina</taxon>
        <taxon>Malasseziomycetes</taxon>
        <taxon>Malasseziales</taxon>
        <taxon>Malasseziaceae</taxon>
        <taxon>Malassezia</taxon>
    </lineage>
</organism>
<dbReference type="AlphaFoldDB" id="A0A0N0RSH5"/>
<sequence length="300" mass="34477">MSSPQREMPECWGHRGASAEFPENTLRSFAQAIKDGSEGIESDVHITADDVIVMFHDTTLDRTTNSTGLISARQYYGKDGLEHVHTLKEPPQQIPTFEQLCSLLMQPSNRHVKLNIDIKPNNDPERLFSIMNKVVSKFPHYETELAPRLILGLWHPKFIAPAKQYVPSLRRAHIGASPADALKYFWKDCDAFSIHFASLVNREGQDFIQRAHKENKDVMVWTVNRKDEMVSATSWGVSAILTDYTADLQNLRKEMKADFDSTYKKYVSPMFGWGTGRYYTPYNQMYKYYCRSEVEQHAGL</sequence>
<dbReference type="Pfam" id="PF03009">
    <property type="entry name" value="GDPD"/>
    <property type="match status" value="1"/>
</dbReference>
<dbReference type="PANTHER" id="PTHR43805:SF1">
    <property type="entry name" value="GP-PDE DOMAIN-CONTAINING PROTEIN"/>
    <property type="match status" value="1"/>
</dbReference>
<gene>
    <name evidence="2" type="ORF">Malapachy_2653</name>
</gene>
<dbReference type="Proteomes" id="UP000037751">
    <property type="component" value="Unassembled WGS sequence"/>
</dbReference>
<dbReference type="PANTHER" id="PTHR43805">
    <property type="entry name" value="GLYCEROPHOSPHORYL DIESTER PHOSPHODIESTERASE"/>
    <property type="match status" value="1"/>
</dbReference>
<dbReference type="PROSITE" id="PS51704">
    <property type="entry name" value="GP_PDE"/>
    <property type="match status" value="1"/>
</dbReference>
<name>A0A0N0RSH5_9BASI</name>
<feature type="domain" description="GP-PDE" evidence="1">
    <location>
        <begin position="9"/>
        <end position="252"/>
    </location>
</feature>
<dbReference type="VEuPathDB" id="FungiDB:Malapachy_2653"/>
<dbReference type="GO" id="GO:0008081">
    <property type="term" value="F:phosphoric diester hydrolase activity"/>
    <property type="evidence" value="ECO:0007669"/>
    <property type="project" value="InterPro"/>
</dbReference>
<dbReference type="EMBL" id="LGAV01000002">
    <property type="protein sequence ID" value="KOS15229.1"/>
    <property type="molecule type" value="Genomic_DNA"/>
</dbReference>
<comment type="caution">
    <text evidence="2">The sequence shown here is derived from an EMBL/GenBank/DDBJ whole genome shotgun (WGS) entry which is preliminary data.</text>
</comment>
<dbReference type="GeneID" id="28729016"/>
<dbReference type="SUPFAM" id="SSF51695">
    <property type="entry name" value="PLC-like phosphodiesterases"/>
    <property type="match status" value="1"/>
</dbReference>
<evidence type="ECO:0000259" key="1">
    <source>
        <dbReference type="PROSITE" id="PS51704"/>
    </source>
</evidence>
<evidence type="ECO:0000313" key="3">
    <source>
        <dbReference type="Proteomes" id="UP000037751"/>
    </source>
</evidence>
<accession>A0A0N0RSH5</accession>
<dbReference type="InterPro" id="IPR017946">
    <property type="entry name" value="PLC-like_Pdiesterase_TIM-brl"/>
</dbReference>
<dbReference type="CDD" id="cd08570">
    <property type="entry name" value="GDPD_YPL206cp_fungi"/>
    <property type="match status" value="1"/>
</dbReference>